<evidence type="ECO:0000256" key="8">
    <source>
        <dbReference type="ARBA" id="ARBA00022833"/>
    </source>
</evidence>
<dbReference type="InterPro" id="IPR013087">
    <property type="entry name" value="Znf_C2H2_type"/>
</dbReference>
<keyword evidence="7 15" id="KW-0863">Zinc-finger</keyword>
<feature type="region of interest" description="Disordered" evidence="16">
    <location>
        <begin position="270"/>
        <end position="296"/>
    </location>
</feature>
<evidence type="ECO:0000313" key="19">
    <source>
        <dbReference type="Proteomes" id="UP000694523"/>
    </source>
</evidence>
<evidence type="ECO:0000256" key="10">
    <source>
        <dbReference type="ARBA" id="ARBA00023015"/>
    </source>
</evidence>
<keyword evidence="11" id="KW-0238">DNA-binding</keyword>
<evidence type="ECO:0000256" key="15">
    <source>
        <dbReference type="PROSITE-ProRule" id="PRU00042"/>
    </source>
</evidence>
<evidence type="ECO:0000256" key="4">
    <source>
        <dbReference type="ARBA" id="ARBA00022499"/>
    </source>
</evidence>
<evidence type="ECO:0000259" key="17">
    <source>
        <dbReference type="PROSITE" id="PS50157"/>
    </source>
</evidence>
<evidence type="ECO:0000256" key="6">
    <source>
        <dbReference type="ARBA" id="ARBA00022737"/>
    </source>
</evidence>
<dbReference type="Proteomes" id="UP000694523">
    <property type="component" value="Unplaced"/>
</dbReference>
<evidence type="ECO:0000256" key="2">
    <source>
        <dbReference type="ARBA" id="ARBA00004123"/>
    </source>
</evidence>
<evidence type="ECO:0000256" key="14">
    <source>
        <dbReference type="ARBA" id="ARBA00039955"/>
    </source>
</evidence>
<dbReference type="PANTHER" id="PTHR22979:SF2">
    <property type="entry name" value="ZINC FINGER PROTEIN 512"/>
    <property type="match status" value="1"/>
</dbReference>
<dbReference type="PROSITE" id="PS50157">
    <property type="entry name" value="ZINC_FINGER_C2H2_2"/>
    <property type="match status" value="3"/>
</dbReference>
<name>A0A8C6SCW0_9GOBI</name>
<evidence type="ECO:0000256" key="13">
    <source>
        <dbReference type="ARBA" id="ARBA00023242"/>
    </source>
</evidence>
<evidence type="ECO:0000256" key="3">
    <source>
        <dbReference type="ARBA" id="ARBA00006991"/>
    </source>
</evidence>
<keyword evidence="12" id="KW-0804">Transcription</keyword>
<dbReference type="GO" id="GO:0003677">
    <property type="term" value="F:DNA binding"/>
    <property type="evidence" value="ECO:0007669"/>
    <property type="project" value="UniProtKB-KW"/>
</dbReference>
<keyword evidence="10" id="KW-0805">Transcription regulation</keyword>
<keyword evidence="19" id="KW-1185">Reference proteome</keyword>
<keyword evidence="13" id="KW-0539">Nucleus</keyword>
<protein>
    <recommendedName>
        <fullName evidence="14">Zinc finger protein 512</fullName>
    </recommendedName>
</protein>
<dbReference type="InterPro" id="IPR048403">
    <property type="entry name" value="ZNF512_znf-C2H2"/>
</dbReference>
<comment type="function">
    <text evidence="1">May be involved in transcriptional regulation.</text>
</comment>
<reference evidence="18" key="2">
    <citation type="submission" date="2025-09" db="UniProtKB">
        <authorList>
            <consortium name="Ensembl"/>
        </authorList>
    </citation>
    <scope>IDENTIFICATION</scope>
</reference>
<accession>A0A8C6SCW0</accession>
<dbReference type="Pfam" id="PF00096">
    <property type="entry name" value="zf-C2H2"/>
    <property type="match status" value="2"/>
</dbReference>
<dbReference type="PANTHER" id="PTHR22979">
    <property type="entry name" value="ZINC FINGER PROTEIN-RELATED"/>
    <property type="match status" value="1"/>
</dbReference>
<dbReference type="SMART" id="SM00355">
    <property type="entry name" value="ZnF_C2H2"/>
    <property type="match status" value="5"/>
</dbReference>
<comment type="similarity">
    <text evidence="3">Belongs to the krueppel C2H2-type zinc-finger protein family.</text>
</comment>
<dbReference type="AlphaFoldDB" id="A0A8C6SCW0"/>
<dbReference type="FunFam" id="3.30.160.60:FF:000270">
    <property type="entry name" value="Zinc finger protein 512"/>
    <property type="match status" value="2"/>
</dbReference>
<dbReference type="Pfam" id="PF21367">
    <property type="entry name" value="ZNF512_zf-C2H2"/>
    <property type="match status" value="1"/>
</dbReference>
<feature type="domain" description="C2H2-type" evidence="17">
    <location>
        <begin position="248"/>
        <end position="276"/>
    </location>
</feature>
<dbReference type="Pfam" id="PF21276">
    <property type="entry name" value="ZNF512_C2HC"/>
    <property type="match status" value="2"/>
</dbReference>
<proteinExistence type="inferred from homology"/>
<reference evidence="18" key="1">
    <citation type="submission" date="2025-08" db="UniProtKB">
        <authorList>
            <consortium name="Ensembl"/>
        </authorList>
    </citation>
    <scope>IDENTIFICATION</scope>
</reference>
<keyword evidence="8" id="KW-0862">Zinc</keyword>
<feature type="region of interest" description="Disordered" evidence="16">
    <location>
        <begin position="438"/>
        <end position="463"/>
    </location>
</feature>
<keyword evidence="9" id="KW-0832">Ubl conjugation</keyword>
<sequence>MSRVIWERITSADAGRPGFGADYEAQPGPSGAQEEELQDDPEEREWSQSPEREERWREQQWSSRPPVISNGQRAVIVTETGPNAAVAGPSGVQSSPEPKPSPAPGKKEPPVYAPGSPEEQWQLQIEAKGRVTCPRCKSVCRKTVEGLKKHMDNCKAEPYSCPHCGKQLKTNTGMKYHIMADHSLLPSSDANDSDHRATKEELRKILKRLGRLKCSREGCTAGFTSVMGYFYHMRTCGKAQDELQKLVLSCSHCGKNYKSKAGLEYHTRNEHAPAPESAEQQTQPLDDLSPEPSSCGRAKRASAQAASLQLAQIAQIELPKDWGKRKFTSDLVPEDHKLQYTRPGLPSFSQDVLKKWRSEVKVYRKVQCPNQGCGCTYTSVSGLKAHLGLCNKGDFAAGKYRCLICNKEFNSESGVKYHINSIHEQEWFVTNKKHLKTAKNWPPSSPNDKFTQTPPSHCPHSHHHQLHHQLHHQHIQPPLQPLHHIAQQNHAIVPHADAQSHQQGAPQLYTPLPVEYAGDDGGGGFTEEEMERQIWEEKRRMLESVEIVRRQ</sequence>
<dbReference type="GO" id="GO:0005634">
    <property type="term" value="C:nucleus"/>
    <property type="evidence" value="ECO:0007669"/>
    <property type="project" value="UniProtKB-SubCell"/>
</dbReference>
<dbReference type="InterPro" id="IPR048408">
    <property type="entry name" value="ZNF512_C2HC"/>
</dbReference>
<feature type="domain" description="C2H2-type" evidence="17">
    <location>
        <begin position="400"/>
        <end position="428"/>
    </location>
</feature>
<dbReference type="SUPFAM" id="SSF57667">
    <property type="entry name" value="beta-beta-alpha zinc fingers"/>
    <property type="match status" value="5"/>
</dbReference>
<keyword evidence="5" id="KW-0479">Metal-binding</keyword>
<evidence type="ECO:0000313" key="18">
    <source>
        <dbReference type="Ensembl" id="ENSNMLP00000003549.1"/>
    </source>
</evidence>
<keyword evidence="6" id="KW-0677">Repeat</keyword>
<evidence type="ECO:0000256" key="1">
    <source>
        <dbReference type="ARBA" id="ARBA00003767"/>
    </source>
</evidence>
<dbReference type="Ensembl" id="ENSNMLT00000004066.1">
    <property type="protein sequence ID" value="ENSNMLP00000003549.1"/>
    <property type="gene ID" value="ENSNMLG00000002575.1"/>
</dbReference>
<evidence type="ECO:0000256" key="12">
    <source>
        <dbReference type="ARBA" id="ARBA00023163"/>
    </source>
</evidence>
<feature type="domain" description="C2H2-type" evidence="17">
    <location>
        <begin position="159"/>
        <end position="183"/>
    </location>
</feature>
<dbReference type="InterPro" id="IPR052274">
    <property type="entry name" value="Krueppel_C2H2_Zn-finger"/>
</dbReference>
<dbReference type="PROSITE" id="PS00028">
    <property type="entry name" value="ZINC_FINGER_C2H2_1"/>
    <property type="match status" value="3"/>
</dbReference>
<evidence type="ECO:0000256" key="16">
    <source>
        <dbReference type="SAM" id="MobiDB-lite"/>
    </source>
</evidence>
<dbReference type="GO" id="GO:0008270">
    <property type="term" value="F:zinc ion binding"/>
    <property type="evidence" value="ECO:0007669"/>
    <property type="project" value="UniProtKB-KW"/>
</dbReference>
<keyword evidence="4" id="KW-1017">Isopeptide bond</keyword>
<feature type="region of interest" description="Disordered" evidence="16">
    <location>
        <begin position="1"/>
        <end position="118"/>
    </location>
</feature>
<evidence type="ECO:0000256" key="5">
    <source>
        <dbReference type="ARBA" id="ARBA00022723"/>
    </source>
</evidence>
<comment type="subcellular location">
    <subcellularLocation>
        <location evidence="2">Nucleus</location>
    </subcellularLocation>
</comment>
<evidence type="ECO:0000256" key="7">
    <source>
        <dbReference type="ARBA" id="ARBA00022771"/>
    </source>
</evidence>
<dbReference type="Gene3D" id="3.30.160.60">
    <property type="entry name" value="Classic Zinc Finger"/>
    <property type="match status" value="3"/>
</dbReference>
<organism evidence="18 19">
    <name type="scientific">Neogobius melanostomus</name>
    <name type="common">round goby</name>
    <dbReference type="NCBI Taxonomy" id="47308"/>
    <lineage>
        <taxon>Eukaryota</taxon>
        <taxon>Metazoa</taxon>
        <taxon>Chordata</taxon>
        <taxon>Craniata</taxon>
        <taxon>Vertebrata</taxon>
        <taxon>Euteleostomi</taxon>
        <taxon>Actinopterygii</taxon>
        <taxon>Neopterygii</taxon>
        <taxon>Teleostei</taxon>
        <taxon>Neoteleostei</taxon>
        <taxon>Acanthomorphata</taxon>
        <taxon>Gobiaria</taxon>
        <taxon>Gobiiformes</taxon>
        <taxon>Gobioidei</taxon>
        <taxon>Gobiidae</taxon>
        <taxon>Benthophilinae</taxon>
        <taxon>Neogobiini</taxon>
        <taxon>Neogobius</taxon>
    </lineage>
</organism>
<evidence type="ECO:0000256" key="11">
    <source>
        <dbReference type="ARBA" id="ARBA00023125"/>
    </source>
</evidence>
<dbReference type="InterPro" id="IPR036236">
    <property type="entry name" value="Znf_C2H2_sf"/>
</dbReference>
<feature type="compositionally biased region" description="Basic and acidic residues" evidence="16">
    <location>
        <begin position="44"/>
        <end position="58"/>
    </location>
</feature>
<feature type="compositionally biased region" description="Acidic residues" evidence="16">
    <location>
        <begin position="33"/>
        <end position="43"/>
    </location>
</feature>
<evidence type="ECO:0000256" key="9">
    <source>
        <dbReference type="ARBA" id="ARBA00022843"/>
    </source>
</evidence>